<dbReference type="InterPro" id="IPR051716">
    <property type="entry name" value="Plant_RL_S/T_kinase"/>
</dbReference>
<dbReference type="InterPro" id="IPR013210">
    <property type="entry name" value="LRR_N_plant-typ"/>
</dbReference>
<dbReference type="AlphaFoldDB" id="A0A059AXR9"/>
<keyword evidence="11 20" id="KW-0547">Nucleotide-binding</keyword>
<reference evidence="24" key="1">
    <citation type="submission" date="2013-07" db="EMBL/GenBank/DDBJ databases">
        <title>The genome of Eucalyptus grandis.</title>
        <authorList>
            <person name="Schmutz J."/>
            <person name="Hayes R."/>
            <person name="Myburg A."/>
            <person name="Tuskan G."/>
            <person name="Grattapaglia D."/>
            <person name="Rokhsar D.S."/>
        </authorList>
    </citation>
    <scope>NUCLEOTIDE SEQUENCE</scope>
    <source>
        <tissue evidence="24">Leaf extractions</tissue>
    </source>
</reference>
<evidence type="ECO:0000256" key="3">
    <source>
        <dbReference type="ARBA" id="ARBA00012513"/>
    </source>
</evidence>
<evidence type="ECO:0000256" key="10">
    <source>
        <dbReference type="ARBA" id="ARBA00022737"/>
    </source>
</evidence>
<dbReference type="SMART" id="SM00369">
    <property type="entry name" value="LRR_TYP"/>
    <property type="match status" value="10"/>
</dbReference>
<keyword evidence="17" id="KW-0325">Glycoprotein</keyword>
<dbReference type="Gene3D" id="3.30.200.20">
    <property type="entry name" value="Phosphorylase Kinase, domain 1"/>
    <property type="match status" value="1"/>
</dbReference>
<dbReference type="InterPro" id="IPR011009">
    <property type="entry name" value="Kinase-like_dom_sf"/>
</dbReference>
<keyword evidence="15 21" id="KW-0472">Membrane</keyword>
<feature type="binding site" evidence="20">
    <location>
        <position position="792"/>
    </location>
    <ligand>
        <name>ATP</name>
        <dbReference type="ChEBI" id="CHEBI:30616"/>
    </ligand>
</feature>
<dbReference type="SUPFAM" id="SSF52047">
    <property type="entry name" value="RNI-like"/>
    <property type="match status" value="1"/>
</dbReference>
<dbReference type="PRINTS" id="PR00019">
    <property type="entry name" value="LEURICHRPT"/>
</dbReference>
<evidence type="ECO:0000313" key="24">
    <source>
        <dbReference type="EMBL" id="KCW58240.1"/>
    </source>
</evidence>
<dbReference type="PROSITE" id="PS00107">
    <property type="entry name" value="PROTEIN_KINASE_ATP"/>
    <property type="match status" value="1"/>
</dbReference>
<dbReference type="CDD" id="cd14066">
    <property type="entry name" value="STKc_IRAK"/>
    <property type="match status" value="1"/>
</dbReference>
<evidence type="ECO:0000256" key="18">
    <source>
        <dbReference type="ARBA" id="ARBA00047899"/>
    </source>
</evidence>
<dbReference type="Pfam" id="PF13855">
    <property type="entry name" value="LRR_8"/>
    <property type="match status" value="1"/>
</dbReference>
<dbReference type="eggNOG" id="ENOG502QQYD">
    <property type="taxonomic scope" value="Eukaryota"/>
</dbReference>
<dbReference type="OMA" id="EIEQMHE"/>
<dbReference type="FunFam" id="3.80.10.10:FF:000400">
    <property type="entry name" value="Nuclear pore complex protein NUP107"/>
    <property type="match status" value="1"/>
</dbReference>
<dbReference type="EMBL" id="KK198760">
    <property type="protein sequence ID" value="KCW58240.1"/>
    <property type="molecule type" value="Genomic_DNA"/>
</dbReference>
<keyword evidence="13 20" id="KW-0067">ATP-binding</keyword>
<dbReference type="InterPro" id="IPR017441">
    <property type="entry name" value="Protein_kinase_ATP_BS"/>
</dbReference>
<evidence type="ECO:0000256" key="20">
    <source>
        <dbReference type="PROSITE-ProRule" id="PRU10141"/>
    </source>
</evidence>
<keyword evidence="4" id="KW-0723">Serine/threonine-protein kinase</keyword>
<keyword evidence="5" id="KW-0597">Phosphoprotein</keyword>
<dbReference type="InterPro" id="IPR001611">
    <property type="entry name" value="Leu-rich_rpt"/>
</dbReference>
<dbReference type="GO" id="GO:0009755">
    <property type="term" value="P:hormone-mediated signaling pathway"/>
    <property type="evidence" value="ECO:0000318"/>
    <property type="project" value="GO_Central"/>
</dbReference>
<comment type="subcellular location">
    <subcellularLocation>
        <location evidence="1">Cell membrane</location>
    </subcellularLocation>
    <subcellularLocation>
        <location evidence="2">Membrane</location>
        <topology evidence="2">Single-pass type I membrane protein</topology>
    </subcellularLocation>
</comment>
<sequence length="1069" mass="117247">MDSSPEFKRVMSLVAALTLFTTFTIPLPAHASPIEAQALLKWKSNLGNHSDSSLSSWTPSPRNATGSNSTVSPCTWYGISCNQVESVIGINLTSAYVEGTLDEFPFSSLSHLMYMDLSINSLSGHIPPQIGLLSNLTYLDLSINRFMGKIPLEISHLTRLTVLHLVSNELNGSIPQEIGQLYLLTEVALYSNQLNGPIPSSLGNLSKLATLYVYNNSFSGYIPPEMGSMTNLEVLHMDTNLLTGPIPSTLGNLTKLIELHLFANELTGSIPLELGKSNLLSELCLNDNNLIGSIPPTLGNLTELALLYLYGNQLSGQIPNEIGNLHAMLDLELSTNQLTGPIPSSLGNLTNLGSLFLRQNHLSGSIPKSLGELVNLVVLQLDTNQLNGSLPKNLCRGGLLQNLTVSHNNLTGSIPKSLRNCTSLVRVRLEENQLTGNISKTFGVYPKLDFIDMSFNKFFGEISTNWGSCTRLTHLRIAGNNITGSLPPEIGNATRFGEIDLSFNGLLGEVPKEFGKLTSLVNLNLSRNRLSGQISPKIVSLPGLQKLDLSKNRLSMSIPQAIGFSSNLVFLNLSNNQLSQDIPRQLGMLIHLSELDLSHNLLSGGIPVEFNKLQSLVKLDLSHNNLSGLIYETFKDMRGLMEVDISYNKFEGPIPNTTAFQNATIEAFQGNSGLCGNVEGLEPCDQVVVDRESSLVGGRVFLIVFPLLGAVLLFIFFGIFFIFRRKKLHPRVELAPKTIEVFSLSKYDGMISYKDIMEATGAFNEIFYIGRGGYGSVFKAKLRSGDIVAIKKLHQTADSGQTDQKEFLNEIRALTEIQHCNIVKLVGFCSHPQHSFLVYEYFDRGSLSTILSNEEEAKELDWNKRVNIVKGVAHALSYMHHDCIPPIVHRDISSNNILLDSEYEAHVSEFGTAKLLKLDTSNWSAVVGTYGYVAPELAYTMKVTEKCDVYSFGIVAIEVIKGRHPGDSLSSLLALVDMEISVVLKNILDSRLPTPTPGIEDELLTILKFAVACISANPQLRPSMEMISDALSARSTLFDGVKKSQKPTDPVRDATNSSRELDQFVEDIV</sequence>
<evidence type="ECO:0000256" key="5">
    <source>
        <dbReference type="ARBA" id="ARBA00022553"/>
    </source>
</evidence>
<comment type="catalytic activity">
    <reaction evidence="19">
        <text>L-seryl-[protein] + ATP = O-phospho-L-seryl-[protein] + ADP + H(+)</text>
        <dbReference type="Rhea" id="RHEA:17989"/>
        <dbReference type="Rhea" id="RHEA-COMP:9863"/>
        <dbReference type="Rhea" id="RHEA-COMP:11604"/>
        <dbReference type="ChEBI" id="CHEBI:15378"/>
        <dbReference type="ChEBI" id="CHEBI:29999"/>
        <dbReference type="ChEBI" id="CHEBI:30616"/>
        <dbReference type="ChEBI" id="CHEBI:83421"/>
        <dbReference type="ChEBI" id="CHEBI:456216"/>
        <dbReference type="EC" id="2.7.11.1"/>
    </reaction>
</comment>
<proteinExistence type="predicted"/>
<dbReference type="PROSITE" id="PS50011">
    <property type="entry name" value="PROTEIN_KINASE_DOM"/>
    <property type="match status" value="1"/>
</dbReference>
<dbReference type="InterPro" id="IPR003591">
    <property type="entry name" value="Leu-rich_rpt_typical-subtyp"/>
</dbReference>
<feature type="signal peptide" evidence="22">
    <location>
        <begin position="1"/>
        <end position="31"/>
    </location>
</feature>
<evidence type="ECO:0000256" key="1">
    <source>
        <dbReference type="ARBA" id="ARBA00004236"/>
    </source>
</evidence>
<evidence type="ECO:0000256" key="12">
    <source>
        <dbReference type="ARBA" id="ARBA00022777"/>
    </source>
</evidence>
<dbReference type="InParanoid" id="A0A059AXR9"/>
<dbReference type="SUPFAM" id="SSF52058">
    <property type="entry name" value="L domain-like"/>
    <property type="match status" value="1"/>
</dbReference>
<dbReference type="PROSITE" id="PS00109">
    <property type="entry name" value="PROTEIN_KINASE_TYR"/>
    <property type="match status" value="1"/>
</dbReference>
<feature type="domain" description="Protein kinase" evidence="23">
    <location>
        <begin position="763"/>
        <end position="1038"/>
    </location>
</feature>
<dbReference type="InterPro" id="IPR008266">
    <property type="entry name" value="Tyr_kinase_AS"/>
</dbReference>
<evidence type="ECO:0000256" key="6">
    <source>
        <dbReference type="ARBA" id="ARBA00022614"/>
    </source>
</evidence>
<evidence type="ECO:0000256" key="8">
    <source>
        <dbReference type="ARBA" id="ARBA00022692"/>
    </source>
</evidence>
<dbReference type="FunFam" id="3.80.10.10:FF:000177">
    <property type="entry name" value="Leucine-rich repeat receptor-like serine/threonine-protein kinase At1g17230"/>
    <property type="match status" value="1"/>
</dbReference>
<evidence type="ECO:0000256" key="21">
    <source>
        <dbReference type="SAM" id="Phobius"/>
    </source>
</evidence>
<evidence type="ECO:0000256" key="19">
    <source>
        <dbReference type="ARBA" id="ARBA00048679"/>
    </source>
</evidence>
<evidence type="ECO:0000256" key="11">
    <source>
        <dbReference type="ARBA" id="ARBA00022741"/>
    </source>
</evidence>
<dbReference type="PANTHER" id="PTHR48053:SF139">
    <property type="entry name" value="LRR RECEPTOR-LIKE KINASE FAMILY PROTEIN"/>
    <property type="match status" value="1"/>
</dbReference>
<keyword evidence="12" id="KW-0418">Kinase</keyword>
<evidence type="ECO:0000256" key="7">
    <source>
        <dbReference type="ARBA" id="ARBA00022679"/>
    </source>
</evidence>
<evidence type="ECO:0000256" key="17">
    <source>
        <dbReference type="ARBA" id="ARBA00023180"/>
    </source>
</evidence>
<dbReference type="GO" id="GO:0038023">
    <property type="term" value="F:signaling receptor activity"/>
    <property type="evidence" value="ECO:0000318"/>
    <property type="project" value="GO_Central"/>
</dbReference>
<evidence type="ECO:0000256" key="15">
    <source>
        <dbReference type="ARBA" id="ARBA00023136"/>
    </source>
</evidence>
<evidence type="ECO:0000256" key="16">
    <source>
        <dbReference type="ARBA" id="ARBA00023170"/>
    </source>
</evidence>
<protein>
    <recommendedName>
        <fullName evidence="3">non-specific serine/threonine protein kinase</fullName>
        <ecNumber evidence="3">2.7.11.1</ecNumber>
    </recommendedName>
</protein>
<keyword evidence="10" id="KW-0677">Repeat</keyword>
<dbReference type="InterPro" id="IPR032675">
    <property type="entry name" value="LRR_dom_sf"/>
</dbReference>
<dbReference type="GO" id="GO:0005886">
    <property type="term" value="C:plasma membrane"/>
    <property type="evidence" value="ECO:0000318"/>
    <property type="project" value="GO_Central"/>
</dbReference>
<keyword evidence="7" id="KW-0808">Transferase</keyword>
<feature type="transmembrane region" description="Helical" evidence="21">
    <location>
        <begin position="700"/>
        <end position="723"/>
    </location>
</feature>
<keyword evidence="14 21" id="KW-1133">Transmembrane helix</keyword>
<feature type="chain" id="PRO_5001567727" description="non-specific serine/threonine protein kinase" evidence="22">
    <location>
        <begin position="32"/>
        <end position="1069"/>
    </location>
</feature>
<evidence type="ECO:0000256" key="13">
    <source>
        <dbReference type="ARBA" id="ARBA00022840"/>
    </source>
</evidence>
<name>A0A059AXR9_EUCGR</name>
<dbReference type="FunCoup" id="A0A059AXR9">
    <property type="interactions" value="835"/>
</dbReference>
<dbReference type="GO" id="GO:0004674">
    <property type="term" value="F:protein serine/threonine kinase activity"/>
    <property type="evidence" value="ECO:0007669"/>
    <property type="project" value="UniProtKB-KW"/>
</dbReference>
<dbReference type="Gramene" id="KCW58240">
    <property type="protein sequence ID" value="KCW58240"/>
    <property type="gene ID" value="EUGRSUZ_H00942"/>
</dbReference>
<evidence type="ECO:0000256" key="2">
    <source>
        <dbReference type="ARBA" id="ARBA00004479"/>
    </source>
</evidence>
<keyword evidence="9 22" id="KW-0732">Signal</keyword>
<dbReference type="FunFam" id="3.80.10.10:FF:000719">
    <property type="entry name" value="MDIS1-interacting receptor like kinase 2 isoform A"/>
    <property type="match status" value="1"/>
</dbReference>
<dbReference type="EC" id="2.7.11.1" evidence="3"/>
<dbReference type="Pfam" id="PF08263">
    <property type="entry name" value="LRRNT_2"/>
    <property type="match status" value="1"/>
</dbReference>
<evidence type="ECO:0000259" key="23">
    <source>
        <dbReference type="PROSITE" id="PS50011"/>
    </source>
</evidence>
<evidence type="ECO:0000256" key="4">
    <source>
        <dbReference type="ARBA" id="ARBA00022527"/>
    </source>
</evidence>
<comment type="catalytic activity">
    <reaction evidence="18">
        <text>L-threonyl-[protein] + ATP = O-phospho-L-threonyl-[protein] + ADP + H(+)</text>
        <dbReference type="Rhea" id="RHEA:46608"/>
        <dbReference type="Rhea" id="RHEA-COMP:11060"/>
        <dbReference type="Rhea" id="RHEA-COMP:11605"/>
        <dbReference type="ChEBI" id="CHEBI:15378"/>
        <dbReference type="ChEBI" id="CHEBI:30013"/>
        <dbReference type="ChEBI" id="CHEBI:30616"/>
        <dbReference type="ChEBI" id="CHEBI:61977"/>
        <dbReference type="ChEBI" id="CHEBI:456216"/>
        <dbReference type="EC" id="2.7.11.1"/>
    </reaction>
</comment>
<dbReference type="GO" id="GO:0005524">
    <property type="term" value="F:ATP binding"/>
    <property type="evidence" value="ECO:0007669"/>
    <property type="project" value="UniProtKB-UniRule"/>
</dbReference>
<gene>
    <name evidence="24" type="ORF">EUGRSUZ_H00942</name>
</gene>
<evidence type="ECO:0000256" key="14">
    <source>
        <dbReference type="ARBA" id="ARBA00022989"/>
    </source>
</evidence>
<dbReference type="SUPFAM" id="SSF56112">
    <property type="entry name" value="Protein kinase-like (PK-like)"/>
    <property type="match status" value="1"/>
</dbReference>
<evidence type="ECO:0000256" key="9">
    <source>
        <dbReference type="ARBA" id="ARBA00022729"/>
    </source>
</evidence>
<accession>A0A059AXR9</accession>
<dbReference type="Pfam" id="PF00560">
    <property type="entry name" value="LRR_1"/>
    <property type="match status" value="8"/>
</dbReference>
<keyword evidence="16" id="KW-0675">Receptor</keyword>
<dbReference type="InterPro" id="IPR000719">
    <property type="entry name" value="Prot_kinase_dom"/>
</dbReference>
<dbReference type="Gene3D" id="3.80.10.10">
    <property type="entry name" value="Ribonuclease Inhibitor"/>
    <property type="match status" value="5"/>
</dbReference>
<dbReference type="PANTHER" id="PTHR48053">
    <property type="entry name" value="LEUCINE RICH REPEAT FAMILY PROTEIN, EXPRESSED"/>
    <property type="match status" value="1"/>
</dbReference>
<keyword evidence="6" id="KW-0433">Leucine-rich repeat</keyword>
<organism evidence="24">
    <name type="scientific">Eucalyptus grandis</name>
    <name type="common">Flooded gum</name>
    <dbReference type="NCBI Taxonomy" id="71139"/>
    <lineage>
        <taxon>Eukaryota</taxon>
        <taxon>Viridiplantae</taxon>
        <taxon>Streptophyta</taxon>
        <taxon>Embryophyta</taxon>
        <taxon>Tracheophyta</taxon>
        <taxon>Spermatophyta</taxon>
        <taxon>Magnoliopsida</taxon>
        <taxon>eudicotyledons</taxon>
        <taxon>Gunneridae</taxon>
        <taxon>Pentapetalae</taxon>
        <taxon>rosids</taxon>
        <taxon>malvids</taxon>
        <taxon>Myrtales</taxon>
        <taxon>Myrtaceae</taxon>
        <taxon>Myrtoideae</taxon>
        <taxon>Eucalypteae</taxon>
        <taxon>Eucalyptus</taxon>
    </lineage>
</organism>
<dbReference type="Gene3D" id="1.10.510.10">
    <property type="entry name" value="Transferase(Phosphotransferase) domain 1"/>
    <property type="match status" value="1"/>
</dbReference>
<dbReference type="Pfam" id="PF00069">
    <property type="entry name" value="Pkinase"/>
    <property type="match status" value="1"/>
</dbReference>
<evidence type="ECO:0000256" key="22">
    <source>
        <dbReference type="SAM" id="SignalP"/>
    </source>
</evidence>
<dbReference type="FunFam" id="3.80.10.10:FF:000383">
    <property type="entry name" value="Leucine-rich repeat receptor protein kinase EMS1"/>
    <property type="match status" value="1"/>
</dbReference>
<keyword evidence="8 21" id="KW-0812">Transmembrane</keyword>
<dbReference type="FunFam" id="1.10.510.10:FF:000445">
    <property type="entry name" value="MDIS1-interacting receptor like kinase 2"/>
    <property type="match status" value="1"/>
</dbReference>
<dbReference type="FunFam" id="3.30.200.20:FF:000309">
    <property type="entry name" value="Leucine-rich repeat receptor protein kinase MSP1"/>
    <property type="match status" value="1"/>
</dbReference>